<dbReference type="NCBIfam" id="NF003816">
    <property type="entry name" value="PRK05406.1-5"/>
    <property type="match status" value="1"/>
</dbReference>
<organism evidence="1 2">
    <name type="scientific">Natronospirillum operosum</name>
    <dbReference type="NCBI Taxonomy" id="2759953"/>
    <lineage>
        <taxon>Bacteria</taxon>
        <taxon>Pseudomonadati</taxon>
        <taxon>Pseudomonadota</taxon>
        <taxon>Gammaproteobacteria</taxon>
        <taxon>Oceanospirillales</taxon>
        <taxon>Natronospirillaceae</taxon>
        <taxon>Natronospirillum</taxon>
    </lineage>
</organism>
<protein>
    <submittedName>
        <fullName evidence="1">5-oxoprolinase subunit PxpA</fullName>
        <ecNumber evidence="1">3.5.2.9</ecNumber>
    </submittedName>
</protein>
<dbReference type="PANTHER" id="PTHR30292">
    <property type="entry name" value="UNCHARACTERIZED PROTEIN YBGL-RELATED"/>
    <property type="match status" value="1"/>
</dbReference>
<proteinExistence type="predicted"/>
<dbReference type="Proteomes" id="UP000297475">
    <property type="component" value="Unassembled WGS sequence"/>
</dbReference>
<evidence type="ECO:0000313" key="2">
    <source>
        <dbReference type="Proteomes" id="UP000297475"/>
    </source>
</evidence>
<dbReference type="OrthoDB" id="9773478at2"/>
<comment type="caution">
    <text evidence="1">The sequence shown here is derived from an EMBL/GenBank/DDBJ whole genome shotgun (WGS) entry which is preliminary data.</text>
</comment>
<dbReference type="PANTHER" id="PTHR30292:SF0">
    <property type="entry name" value="5-OXOPROLINASE SUBUNIT A"/>
    <property type="match status" value="1"/>
</dbReference>
<dbReference type="CDD" id="cd10787">
    <property type="entry name" value="LamB_YcsF_like"/>
    <property type="match status" value="1"/>
</dbReference>
<dbReference type="GO" id="GO:0005975">
    <property type="term" value="P:carbohydrate metabolic process"/>
    <property type="evidence" value="ECO:0007669"/>
    <property type="project" value="InterPro"/>
</dbReference>
<dbReference type="EC" id="3.5.2.9" evidence="1"/>
<dbReference type="NCBIfam" id="NF003814">
    <property type="entry name" value="PRK05406.1-3"/>
    <property type="match status" value="1"/>
</dbReference>
<name>A0A4Z0WF20_9GAMM</name>
<dbReference type="AlphaFoldDB" id="A0A4Z0WF20"/>
<dbReference type="InterPro" id="IPR011330">
    <property type="entry name" value="Glyco_hydro/deAcase_b/a-brl"/>
</dbReference>
<dbReference type="GO" id="GO:0017168">
    <property type="term" value="F:5-oxoprolinase (ATP-hydrolyzing) activity"/>
    <property type="evidence" value="ECO:0007669"/>
    <property type="project" value="UniProtKB-EC"/>
</dbReference>
<keyword evidence="1" id="KW-0378">Hydrolase</keyword>
<evidence type="ECO:0000313" key="1">
    <source>
        <dbReference type="EMBL" id="TGG94032.1"/>
    </source>
</evidence>
<dbReference type="SUPFAM" id="SSF88713">
    <property type="entry name" value="Glycoside hydrolase/deacetylase"/>
    <property type="match status" value="1"/>
</dbReference>
<gene>
    <name evidence="1" type="primary">pxpA</name>
    <name evidence="1" type="ORF">E4656_07585</name>
</gene>
<dbReference type="InterPro" id="IPR005501">
    <property type="entry name" value="LamB/YcsF/PxpA-like"/>
</dbReference>
<dbReference type="Pfam" id="PF03746">
    <property type="entry name" value="LamB_YcsF"/>
    <property type="match status" value="1"/>
</dbReference>
<dbReference type="Gene3D" id="3.20.20.370">
    <property type="entry name" value="Glycoside hydrolase/deacetylase"/>
    <property type="match status" value="1"/>
</dbReference>
<sequence length="245" mass="26794">MRLNCDLGESFGPWKMGLDEAVMPLIDMANIACGFHASDPLTMQRTLSMAAEHGVEIGAHPAYPDLVGFGRRSMQCTKEELQSMIWYQAGALDGIARTVGLQVSYIKPHGALNNDMMRSEEQLRTVMEAVAAYGDDVRLMVPVSRQWETHQAMAREIGIELILEAFADRAYDDEGLLVARSIAGSVHHDEATIVQQARSFAERAGLTSVSGQWLDLPAQSLCVHGDNPESVQAVQAIRNALDAGR</sequence>
<dbReference type="RefSeq" id="WP_135482601.1">
    <property type="nucleotide sequence ID" value="NZ_SRMF01000002.1"/>
</dbReference>
<keyword evidence="2" id="KW-1185">Reference proteome</keyword>
<reference evidence="1 2" key="1">
    <citation type="submission" date="2019-04" db="EMBL/GenBank/DDBJ databases">
        <title>Natronospirillum operosus gen. nov., sp. nov., a haloalkaliphilic satellite isolated from decaying biomass of laboratory culture of cyanobacterium Geitlerinema sp. and proposal of Natronospirillaceae fam. nov. and Saccharospirillaceae fam. nov.</title>
        <authorList>
            <person name="Kevbrin V."/>
            <person name="Boltyanskaya Y."/>
            <person name="Koziaeva V."/>
            <person name="Grouzdev D.S."/>
            <person name="Park M."/>
            <person name="Cho J."/>
        </authorList>
    </citation>
    <scope>NUCLEOTIDE SEQUENCE [LARGE SCALE GENOMIC DNA]</scope>
    <source>
        <strain evidence="1 2">G-116</strain>
    </source>
</reference>
<dbReference type="EMBL" id="SRMF01000002">
    <property type="protein sequence ID" value="TGG94032.1"/>
    <property type="molecule type" value="Genomic_DNA"/>
</dbReference>
<accession>A0A4Z0WF20</accession>